<dbReference type="AlphaFoldDB" id="A0A2G9TEU1"/>
<reference evidence="1 2" key="1">
    <citation type="submission" date="2015-09" db="EMBL/GenBank/DDBJ databases">
        <title>Draft genome of the parasitic nematode Teladorsagia circumcincta isolate WARC Sus (inbred).</title>
        <authorList>
            <person name="Mitreva M."/>
        </authorList>
    </citation>
    <scope>NUCLEOTIDE SEQUENCE [LARGE SCALE GENOMIC DNA]</scope>
    <source>
        <strain evidence="1 2">S</strain>
    </source>
</reference>
<dbReference type="SUPFAM" id="SSF56436">
    <property type="entry name" value="C-type lectin-like"/>
    <property type="match status" value="1"/>
</dbReference>
<protein>
    <recommendedName>
        <fullName evidence="3">C-type lectin domain-containing protein</fullName>
    </recommendedName>
</protein>
<name>A0A2G9TEU1_TELCI</name>
<proteinExistence type="predicted"/>
<dbReference type="InterPro" id="IPR016187">
    <property type="entry name" value="CTDL_fold"/>
</dbReference>
<gene>
    <name evidence="1" type="ORF">TELCIR_22719</name>
</gene>
<evidence type="ECO:0008006" key="3">
    <source>
        <dbReference type="Google" id="ProtNLM"/>
    </source>
</evidence>
<evidence type="ECO:0000313" key="2">
    <source>
        <dbReference type="Proteomes" id="UP000230423"/>
    </source>
</evidence>
<dbReference type="Proteomes" id="UP000230423">
    <property type="component" value="Unassembled WGS sequence"/>
</dbReference>
<accession>A0A2G9TEU1</accession>
<organism evidence="1 2">
    <name type="scientific">Teladorsagia circumcincta</name>
    <name type="common">Brown stomach worm</name>
    <name type="synonym">Ostertagia circumcincta</name>
    <dbReference type="NCBI Taxonomy" id="45464"/>
    <lineage>
        <taxon>Eukaryota</taxon>
        <taxon>Metazoa</taxon>
        <taxon>Ecdysozoa</taxon>
        <taxon>Nematoda</taxon>
        <taxon>Chromadorea</taxon>
        <taxon>Rhabditida</taxon>
        <taxon>Rhabditina</taxon>
        <taxon>Rhabditomorpha</taxon>
        <taxon>Strongyloidea</taxon>
        <taxon>Trichostrongylidae</taxon>
        <taxon>Teladorsagia</taxon>
    </lineage>
</organism>
<dbReference type="EMBL" id="KZ383727">
    <property type="protein sequence ID" value="PIO55890.1"/>
    <property type="molecule type" value="Genomic_DNA"/>
</dbReference>
<sequence length="85" mass="9890">MQPALGSFFAEVGKEVMPGGYIHLGLTQKTVLEWKDGSSTDYAQSMTDVAKEKCYYWDITYKFWRAYYCSEEQDARESMLFVCKM</sequence>
<keyword evidence="2" id="KW-1185">Reference proteome</keyword>
<evidence type="ECO:0000313" key="1">
    <source>
        <dbReference type="EMBL" id="PIO55890.1"/>
    </source>
</evidence>